<dbReference type="PANTHER" id="PTHR15504:SF0">
    <property type="entry name" value="CILIA- AND FLAGELLA-ASSOCIATED PROTEIN 45"/>
    <property type="match status" value="1"/>
</dbReference>
<accession>A0A8S3ZAD5</accession>
<organism evidence="10 11">
    <name type="scientific">Candidula unifasciata</name>
    <dbReference type="NCBI Taxonomy" id="100452"/>
    <lineage>
        <taxon>Eukaryota</taxon>
        <taxon>Metazoa</taxon>
        <taxon>Spiralia</taxon>
        <taxon>Lophotrochozoa</taxon>
        <taxon>Mollusca</taxon>
        <taxon>Gastropoda</taxon>
        <taxon>Heterobranchia</taxon>
        <taxon>Euthyneura</taxon>
        <taxon>Panpulmonata</taxon>
        <taxon>Eupulmonata</taxon>
        <taxon>Stylommatophora</taxon>
        <taxon>Helicina</taxon>
        <taxon>Helicoidea</taxon>
        <taxon>Geomitridae</taxon>
        <taxon>Candidula</taxon>
    </lineage>
</organism>
<evidence type="ECO:0000259" key="9">
    <source>
        <dbReference type="Pfam" id="PF13868"/>
    </source>
</evidence>
<keyword evidence="11" id="KW-1185">Reference proteome</keyword>
<evidence type="ECO:0000256" key="4">
    <source>
        <dbReference type="ARBA" id="ARBA00023069"/>
    </source>
</evidence>
<dbReference type="AlphaFoldDB" id="A0A8S3ZAD5"/>
<feature type="non-terminal residue" evidence="10">
    <location>
        <position position="1"/>
    </location>
</feature>
<dbReference type="InterPro" id="IPR033253">
    <property type="entry name" value="CFAP45"/>
</dbReference>
<proteinExistence type="inferred from homology"/>
<evidence type="ECO:0000256" key="1">
    <source>
        <dbReference type="ARBA" id="ARBA00004230"/>
    </source>
</evidence>
<dbReference type="EMBL" id="CAJHNH020001668">
    <property type="protein sequence ID" value="CAG5123982.1"/>
    <property type="molecule type" value="Genomic_DNA"/>
</dbReference>
<evidence type="ECO:0000256" key="5">
    <source>
        <dbReference type="ARBA" id="ARBA00023273"/>
    </source>
</evidence>
<gene>
    <name evidence="10" type="ORF">CUNI_LOCUS9540</name>
</gene>
<comment type="caution">
    <text evidence="10">The sequence shown here is derived from an EMBL/GenBank/DDBJ whole genome shotgun (WGS) entry which is preliminary data.</text>
</comment>
<feature type="domain" description="Trichohyalin-plectin-homology" evidence="9">
    <location>
        <begin position="221"/>
        <end position="323"/>
    </location>
</feature>
<feature type="non-terminal residue" evidence="10">
    <location>
        <position position="323"/>
    </location>
</feature>
<dbReference type="OrthoDB" id="1902038at2759"/>
<reference evidence="10" key="1">
    <citation type="submission" date="2021-04" db="EMBL/GenBank/DDBJ databases">
        <authorList>
            <consortium name="Molecular Ecology Group"/>
        </authorList>
    </citation>
    <scope>NUCLEOTIDE SEQUENCE</scope>
</reference>
<keyword evidence="2" id="KW-0282">Flagellum</keyword>
<feature type="region of interest" description="Disordered" evidence="8">
    <location>
        <begin position="157"/>
        <end position="185"/>
    </location>
</feature>
<feature type="compositionally biased region" description="Low complexity" evidence="8">
    <location>
        <begin position="24"/>
        <end position="36"/>
    </location>
</feature>
<evidence type="ECO:0000313" key="10">
    <source>
        <dbReference type="EMBL" id="CAG5123982.1"/>
    </source>
</evidence>
<keyword evidence="5" id="KW-0966">Cell projection</keyword>
<comment type="similarity">
    <text evidence="6">Belongs to the CFAP45 family.</text>
</comment>
<feature type="region of interest" description="Disordered" evidence="8">
    <location>
        <begin position="1"/>
        <end position="44"/>
    </location>
</feature>
<sequence>ESLCLPGKSNKHGPCTEETAAMPSSLNSISGGSHSSGSRRGKTRQYRTLNQHSHVDECLFGEPHSQQMRHAKLKESFMNSQEIPSYNQGISIEHLAHERNANRRNGQGKKQKELVTVITKDLIRKLIVPSEDPSGDSIIIPREQFFRILQASRVLSKEEREAEAEKQRQERDKAMDDAQERKNRLKQLDITRHKNAKLNDLEEEAKERAEHLLAKANELRQEQEEEIKKLNEAILNAKCHAIRDAQLLEKEQIKKEMTEEEKRLDIMMEVDRQNALKLYEEIEKRRKEEQLIGAAKLLEQIDEVEKEKLFELERKDQENLQMQ</sequence>
<dbReference type="Proteomes" id="UP000678393">
    <property type="component" value="Unassembled WGS sequence"/>
</dbReference>
<comment type="subcellular location">
    <subcellularLocation>
        <location evidence="1">Cell projection</location>
        <location evidence="1">Cilium</location>
        <location evidence="1">Flagellum</location>
    </subcellularLocation>
</comment>
<name>A0A8S3ZAD5_9EUPU</name>
<dbReference type="PANTHER" id="PTHR15504">
    <property type="entry name" value="NASOPHARYNGEAL EPITHELIUM SPECIFIC PROTEIN 1"/>
    <property type="match status" value="1"/>
</dbReference>
<evidence type="ECO:0000313" key="11">
    <source>
        <dbReference type="Proteomes" id="UP000678393"/>
    </source>
</evidence>
<evidence type="ECO:0000256" key="7">
    <source>
        <dbReference type="ARBA" id="ARBA00034142"/>
    </source>
</evidence>
<evidence type="ECO:0000256" key="2">
    <source>
        <dbReference type="ARBA" id="ARBA00022846"/>
    </source>
</evidence>
<evidence type="ECO:0000256" key="3">
    <source>
        <dbReference type="ARBA" id="ARBA00023054"/>
    </source>
</evidence>
<dbReference type="GO" id="GO:0031514">
    <property type="term" value="C:motile cilium"/>
    <property type="evidence" value="ECO:0007669"/>
    <property type="project" value="UniProtKB-SubCell"/>
</dbReference>
<keyword evidence="3" id="KW-0175">Coiled coil</keyword>
<evidence type="ECO:0000256" key="8">
    <source>
        <dbReference type="SAM" id="MobiDB-lite"/>
    </source>
</evidence>
<protein>
    <recommendedName>
        <fullName evidence="7">Cilia- and flagella-associated protein 45</fullName>
    </recommendedName>
</protein>
<keyword evidence="4" id="KW-0969">Cilium</keyword>
<evidence type="ECO:0000256" key="6">
    <source>
        <dbReference type="ARBA" id="ARBA00034116"/>
    </source>
</evidence>
<dbReference type="Pfam" id="PF13868">
    <property type="entry name" value="TPH"/>
    <property type="match status" value="1"/>
</dbReference>
<dbReference type="InterPro" id="IPR043597">
    <property type="entry name" value="TPH_dom"/>
</dbReference>